<evidence type="ECO:0000256" key="1">
    <source>
        <dbReference type="ARBA" id="ARBA00004651"/>
    </source>
</evidence>
<comment type="caution">
    <text evidence="8">The sequence shown here is derived from an EMBL/GenBank/DDBJ whole genome shotgun (WGS) entry which is preliminary data.</text>
</comment>
<dbReference type="PANTHER" id="PTHR42775:SF1">
    <property type="entry name" value="PERMEASE RV2963-RELATED"/>
    <property type="match status" value="1"/>
</dbReference>
<reference evidence="8 9" key="1">
    <citation type="submission" date="2014-01" db="EMBL/GenBank/DDBJ databases">
        <title>Development of a Comparative Genomic Fingerprinting Assay for High Resolution Genotyping of Arcobacter butzleri.</title>
        <authorList>
            <person name="Webb A.L."/>
            <person name="Inglis G.D."/>
            <person name="Kruczkiewicz P."/>
            <person name="Selinger L.B."/>
            <person name="Taboada E.N."/>
        </authorList>
    </citation>
    <scope>NUCLEOTIDE SEQUENCE [LARGE SCALE GENOMIC DNA]</scope>
    <source>
        <strain evidence="8 9">L355</strain>
    </source>
</reference>
<dbReference type="RefSeq" id="WP_046998726.1">
    <property type="nucleotide sequence ID" value="NZ_JAIW01000062.1"/>
</dbReference>
<gene>
    <name evidence="8" type="ORF">AF80_09750</name>
</gene>
<evidence type="ECO:0000256" key="3">
    <source>
        <dbReference type="ARBA" id="ARBA00022475"/>
    </source>
</evidence>
<feature type="transmembrane region" description="Helical" evidence="7">
    <location>
        <begin position="6"/>
        <end position="25"/>
    </location>
</feature>
<evidence type="ECO:0000313" key="8">
    <source>
        <dbReference type="EMBL" id="KLE08236.1"/>
    </source>
</evidence>
<dbReference type="PATRIC" id="fig|1447263.3.peg.1903"/>
<accession>A0A0G9KP65</accession>
<dbReference type="AlphaFoldDB" id="A0A0G9KP65"/>
<sequence>MFDWLVNLTSIFVFDILGLVKGSHLGEALHFFIYDTIKIFILLITIIYMVTLLRSYFAVEKARDYLSGKHKIVGHVMAAIFGIITPFCSCSAIPLFLGFLQARIPLGVTFSYLISAPLSDAVVIAMLFSLFGWKIALLYVGIGLLIAIVAGLIIGSMNLEKEVLIEVKPINSCCNGSNSDETLFSQRVREAWEYTKDIFKKIYLYVIVGVGIGAFIHGYIPADFISQYAGGDVWYAPIVAVIMGIPMYSNAAGILPLVEVLTQKGMLLGTALAFMMAVVALSLPEAMILKRVLSLKLISIFFAIVGVAILLTGYLFNYLIG</sequence>
<protein>
    <submittedName>
        <fullName evidence="8">Permease</fullName>
    </submittedName>
</protein>
<dbReference type="Proteomes" id="UP000035154">
    <property type="component" value="Unassembled WGS sequence"/>
</dbReference>
<dbReference type="EMBL" id="JAIW01000062">
    <property type="protein sequence ID" value="KLE08236.1"/>
    <property type="molecule type" value="Genomic_DNA"/>
</dbReference>
<keyword evidence="4 7" id="KW-0812">Transmembrane</keyword>
<dbReference type="Pfam" id="PF03773">
    <property type="entry name" value="ArsP_1"/>
    <property type="match status" value="1"/>
</dbReference>
<evidence type="ECO:0000256" key="7">
    <source>
        <dbReference type="SAM" id="Phobius"/>
    </source>
</evidence>
<keyword evidence="6 7" id="KW-0472">Membrane</keyword>
<dbReference type="PANTHER" id="PTHR42775">
    <property type="entry name" value="PERMEASE RV2963-RELATED"/>
    <property type="match status" value="1"/>
</dbReference>
<feature type="transmembrane region" description="Helical" evidence="7">
    <location>
        <begin position="202"/>
        <end position="222"/>
    </location>
</feature>
<feature type="transmembrane region" description="Helical" evidence="7">
    <location>
        <begin position="77"/>
        <end position="100"/>
    </location>
</feature>
<comment type="similarity">
    <text evidence="2">Belongs to the UPF0718 family.</text>
</comment>
<keyword evidence="5 7" id="KW-1133">Transmembrane helix</keyword>
<evidence type="ECO:0000256" key="2">
    <source>
        <dbReference type="ARBA" id="ARBA00006386"/>
    </source>
</evidence>
<feature type="transmembrane region" description="Helical" evidence="7">
    <location>
        <begin position="112"/>
        <end position="131"/>
    </location>
</feature>
<proteinExistence type="inferred from homology"/>
<feature type="transmembrane region" description="Helical" evidence="7">
    <location>
        <begin position="265"/>
        <end position="283"/>
    </location>
</feature>
<evidence type="ECO:0000256" key="6">
    <source>
        <dbReference type="ARBA" id="ARBA00023136"/>
    </source>
</evidence>
<dbReference type="InterPro" id="IPR005524">
    <property type="entry name" value="DUF318"/>
</dbReference>
<feature type="transmembrane region" description="Helical" evidence="7">
    <location>
        <begin position="295"/>
        <end position="320"/>
    </location>
</feature>
<comment type="subcellular location">
    <subcellularLocation>
        <location evidence="1">Cell membrane</location>
        <topology evidence="1">Multi-pass membrane protein</topology>
    </subcellularLocation>
</comment>
<feature type="transmembrane region" description="Helical" evidence="7">
    <location>
        <begin position="37"/>
        <end position="57"/>
    </location>
</feature>
<organism evidence="8 9">
    <name type="scientific">Aliarcobacter butzleri L355</name>
    <dbReference type="NCBI Taxonomy" id="1447263"/>
    <lineage>
        <taxon>Bacteria</taxon>
        <taxon>Pseudomonadati</taxon>
        <taxon>Campylobacterota</taxon>
        <taxon>Epsilonproteobacteria</taxon>
        <taxon>Campylobacterales</taxon>
        <taxon>Arcobacteraceae</taxon>
        <taxon>Aliarcobacter</taxon>
    </lineage>
</organism>
<feature type="transmembrane region" description="Helical" evidence="7">
    <location>
        <begin position="234"/>
        <end position="258"/>
    </location>
</feature>
<evidence type="ECO:0000256" key="4">
    <source>
        <dbReference type="ARBA" id="ARBA00022692"/>
    </source>
</evidence>
<dbReference type="InterPro" id="IPR053166">
    <property type="entry name" value="UPF0718_permease"/>
</dbReference>
<name>A0A0G9KP65_9BACT</name>
<feature type="transmembrane region" description="Helical" evidence="7">
    <location>
        <begin position="137"/>
        <end position="159"/>
    </location>
</feature>
<evidence type="ECO:0000313" key="9">
    <source>
        <dbReference type="Proteomes" id="UP000035154"/>
    </source>
</evidence>
<dbReference type="GO" id="GO:0005886">
    <property type="term" value="C:plasma membrane"/>
    <property type="evidence" value="ECO:0007669"/>
    <property type="project" value="UniProtKB-SubCell"/>
</dbReference>
<keyword evidence="3" id="KW-1003">Cell membrane</keyword>
<evidence type="ECO:0000256" key="5">
    <source>
        <dbReference type="ARBA" id="ARBA00022989"/>
    </source>
</evidence>